<accession>A0A6A6J635</accession>
<reference evidence="2" key="1">
    <citation type="journal article" date="2020" name="Stud. Mycol.">
        <title>101 Dothideomycetes genomes: a test case for predicting lifestyles and emergence of pathogens.</title>
        <authorList>
            <person name="Haridas S."/>
            <person name="Albert R."/>
            <person name="Binder M."/>
            <person name="Bloem J."/>
            <person name="Labutti K."/>
            <person name="Salamov A."/>
            <person name="Andreopoulos B."/>
            <person name="Baker S."/>
            <person name="Barry K."/>
            <person name="Bills G."/>
            <person name="Bluhm B."/>
            <person name="Cannon C."/>
            <person name="Castanera R."/>
            <person name="Culley D."/>
            <person name="Daum C."/>
            <person name="Ezra D."/>
            <person name="Gonzalez J."/>
            <person name="Henrissat B."/>
            <person name="Kuo A."/>
            <person name="Liang C."/>
            <person name="Lipzen A."/>
            <person name="Lutzoni F."/>
            <person name="Magnuson J."/>
            <person name="Mondo S."/>
            <person name="Nolan M."/>
            <person name="Ohm R."/>
            <person name="Pangilinan J."/>
            <person name="Park H.-J."/>
            <person name="Ramirez L."/>
            <person name="Alfaro M."/>
            <person name="Sun H."/>
            <person name="Tritt A."/>
            <person name="Yoshinaga Y."/>
            <person name="Zwiers L.-H."/>
            <person name="Turgeon B."/>
            <person name="Goodwin S."/>
            <person name="Spatafora J."/>
            <person name="Crous P."/>
            <person name="Grigoriev I."/>
        </authorList>
    </citation>
    <scope>NUCLEOTIDE SEQUENCE</scope>
    <source>
        <strain evidence="2">CBS 379.55</strain>
    </source>
</reference>
<organism evidence="2 3">
    <name type="scientific">Westerdykella ornata</name>
    <dbReference type="NCBI Taxonomy" id="318751"/>
    <lineage>
        <taxon>Eukaryota</taxon>
        <taxon>Fungi</taxon>
        <taxon>Dikarya</taxon>
        <taxon>Ascomycota</taxon>
        <taxon>Pezizomycotina</taxon>
        <taxon>Dothideomycetes</taxon>
        <taxon>Pleosporomycetidae</taxon>
        <taxon>Pleosporales</taxon>
        <taxon>Sporormiaceae</taxon>
        <taxon>Westerdykella</taxon>
    </lineage>
</organism>
<evidence type="ECO:0000313" key="2">
    <source>
        <dbReference type="EMBL" id="KAF2271428.1"/>
    </source>
</evidence>
<dbReference type="RefSeq" id="XP_033648967.1">
    <property type="nucleotide sequence ID" value="XM_033801310.1"/>
</dbReference>
<evidence type="ECO:0000256" key="1">
    <source>
        <dbReference type="SAM" id="MobiDB-lite"/>
    </source>
</evidence>
<proteinExistence type="predicted"/>
<feature type="region of interest" description="Disordered" evidence="1">
    <location>
        <begin position="173"/>
        <end position="214"/>
    </location>
</feature>
<protein>
    <submittedName>
        <fullName evidence="2">Uncharacterized protein</fullName>
    </submittedName>
</protein>
<dbReference type="AlphaFoldDB" id="A0A6A6J635"/>
<evidence type="ECO:0000313" key="3">
    <source>
        <dbReference type="Proteomes" id="UP000800097"/>
    </source>
</evidence>
<feature type="compositionally biased region" description="Low complexity" evidence="1">
    <location>
        <begin position="108"/>
        <end position="119"/>
    </location>
</feature>
<dbReference type="GeneID" id="54554485"/>
<feature type="compositionally biased region" description="Polar residues" evidence="1">
    <location>
        <begin position="30"/>
        <end position="50"/>
    </location>
</feature>
<feature type="region of interest" description="Disordered" evidence="1">
    <location>
        <begin position="106"/>
        <end position="155"/>
    </location>
</feature>
<sequence length="334" mass="37225">MPPKKKTSKAAMKTKDEGQDTVPAEIGEAENSSNLPVNLKSTTQLQGVSKNTRRRNNVDEGVPVTAVMGLNETDLEDVPLDDTPLRGGLAMLRRGRRAFSVVDSPLIPQTTPRRNPSRNTRNRVLDYGSTPYKKRAPLPTIMSPGNLEKAGNTTDSPEELAAKIKNMYLGESVGKRRGRSRKQLSDFELQAIGRAPASTKGKGKQKASSESEEYDFANDAMVGDTVSDSEPEEIRVLNDEEKKLQGMILDFTSKLSWSKGNLWDIEVNDVEVIRKEISRCEGSPYSEQREETREHVAILKRMLEILELAIRLKEASADFRNRIKKIGLKWDVSG</sequence>
<name>A0A6A6J635_WESOR</name>
<keyword evidence="3" id="KW-1185">Reference proteome</keyword>
<dbReference type="EMBL" id="ML986542">
    <property type="protein sequence ID" value="KAF2271428.1"/>
    <property type="molecule type" value="Genomic_DNA"/>
</dbReference>
<dbReference type="Proteomes" id="UP000800097">
    <property type="component" value="Unassembled WGS sequence"/>
</dbReference>
<feature type="region of interest" description="Disordered" evidence="1">
    <location>
        <begin position="1"/>
        <end position="55"/>
    </location>
</feature>
<gene>
    <name evidence="2" type="ORF">EI97DRAFT_462842</name>
</gene>